<dbReference type="InterPro" id="IPR003117">
    <property type="entry name" value="cAMP_dep_PK_reg_su_I/II_a/b"/>
</dbReference>
<dbReference type="AlphaFoldDB" id="A0A8T2QLD9"/>
<accession>A0A8T2QLD9</accession>
<keyword evidence="7" id="KW-1185">Reference proteome</keyword>
<dbReference type="PANTHER" id="PTHR14952">
    <property type="entry name" value="ROPPORIN-1-LIKE PROTEIN"/>
    <property type="match status" value="1"/>
</dbReference>
<dbReference type="SUPFAM" id="SSF47391">
    <property type="entry name" value="Dimerization-anchoring domain of cAMP-dependent PK regulatory subunit"/>
    <property type="match status" value="1"/>
</dbReference>
<evidence type="ECO:0000313" key="7">
    <source>
        <dbReference type="Proteomes" id="UP000825935"/>
    </source>
</evidence>
<dbReference type="Proteomes" id="UP000825935">
    <property type="component" value="Chromosome 34"/>
</dbReference>
<feature type="domain" description="RIIa" evidence="5">
    <location>
        <begin position="18"/>
        <end position="55"/>
    </location>
</feature>
<protein>
    <recommendedName>
        <fullName evidence="5">RIIa domain-containing protein</fullName>
    </recommendedName>
</protein>
<dbReference type="CDD" id="cd22985">
    <property type="entry name" value="DD_CrRSP11-like"/>
    <property type="match status" value="1"/>
</dbReference>
<evidence type="ECO:0000313" key="6">
    <source>
        <dbReference type="EMBL" id="KAH7284315.1"/>
    </source>
</evidence>
<keyword evidence="3" id="KW-0966">Cell projection</keyword>
<dbReference type="GO" id="GO:0031514">
    <property type="term" value="C:motile cilium"/>
    <property type="evidence" value="ECO:0007669"/>
    <property type="project" value="UniProtKB-SubCell"/>
</dbReference>
<evidence type="ECO:0000259" key="5">
    <source>
        <dbReference type="SMART" id="SM00394"/>
    </source>
</evidence>
<evidence type="ECO:0000256" key="1">
    <source>
        <dbReference type="ARBA" id="ARBA00004230"/>
    </source>
</evidence>
<evidence type="ECO:0000256" key="4">
    <source>
        <dbReference type="ARBA" id="ARBA00035651"/>
    </source>
</evidence>
<dbReference type="PANTHER" id="PTHR14952:SF9">
    <property type="entry name" value="EF-HAND DOMAIN-CONTAINING PROTEIN"/>
    <property type="match status" value="1"/>
</dbReference>
<gene>
    <name evidence="6" type="ORF">KP509_34G048500</name>
</gene>
<dbReference type="OrthoDB" id="10067602at2759"/>
<dbReference type="OMA" id="MQERIYC"/>
<sequence length="205" mass="23193">MELDFEPIYCVEQIQVPLGLPDLLKKFSKEVLRRQPASLEEFAAHYFQQLLKKTQDNRSTQPPSVHQLQGVWIELKGKDKLKQGEVYEVCSLNGIALSIIERVFQTGGFSGEMVDPKEVVILLITTSVKTFSGILEAMFKVFGHNGGSTIGVPLFFKLLFFVAKRARDISPDTVNALTKDLGDRQEVTYNDIKASPHLQKYFEQK</sequence>
<reference evidence="6" key="1">
    <citation type="submission" date="2021-08" db="EMBL/GenBank/DDBJ databases">
        <title>WGS assembly of Ceratopteris richardii.</title>
        <authorList>
            <person name="Marchant D.B."/>
            <person name="Chen G."/>
            <person name="Jenkins J."/>
            <person name="Shu S."/>
            <person name="Leebens-Mack J."/>
            <person name="Grimwood J."/>
            <person name="Schmutz J."/>
            <person name="Soltis P."/>
            <person name="Soltis D."/>
            <person name="Chen Z.-H."/>
        </authorList>
    </citation>
    <scope>NUCLEOTIDE SEQUENCE</scope>
    <source>
        <strain evidence="6">Whitten #5841</strain>
        <tissue evidence="6">Leaf</tissue>
    </source>
</reference>
<keyword evidence="2" id="KW-0969">Cilium</keyword>
<proteinExistence type="inferred from homology"/>
<keyword evidence="2" id="KW-0282">Flagellum</keyword>
<organism evidence="6 7">
    <name type="scientific">Ceratopteris richardii</name>
    <name type="common">Triangle waterfern</name>
    <dbReference type="NCBI Taxonomy" id="49495"/>
    <lineage>
        <taxon>Eukaryota</taxon>
        <taxon>Viridiplantae</taxon>
        <taxon>Streptophyta</taxon>
        <taxon>Embryophyta</taxon>
        <taxon>Tracheophyta</taxon>
        <taxon>Polypodiopsida</taxon>
        <taxon>Polypodiidae</taxon>
        <taxon>Polypodiales</taxon>
        <taxon>Pteridineae</taxon>
        <taxon>Pteridaceae</taxon>
        <taxon>Parkerioideae</taxon>
        <taxon>Ceratopteris</taxon>
    </lineage>
</organism>
<comment type="similarity">
    <text evidence="4">Belongs to the ropporin family.</text>
</comment>
<comment type="caution">
    <text evidence="6">The sequence shown here is derived from an EMBL/GenBank/DDBJ whole genome shotgun (WGS) entry which is preliminary data.</text>
</comment>
<evidence type="ECO:0000256" key="3">
    <source>
        <dbReference type="ARBA" id="ARBA00023273"/>
    </source>
</evidence>
<name>A0A8T2QLD9_CERRI</name>
<dbReference type="EMBL" id="CM035439">
    <property type="protein sequence ID" value="KAH7284315.1"/>
    <property type="molecule type" value="Genomic_DNA"/>
</dbReference>
<dbReference type="Pfam" id="PF02197">
    <property type="entry name" value="RIIa"/>
    <property type="match status" value="1"/>
</dbReference>
<evidence type="ECO:0000256" key="2">
    <source>
        <dbReference type="ARBA" id="ARBA00022846"/>
    </source>
</evidence>
<dbReference type="SMART" id="SM00394">
    <property type="entry name" value="RIIa"/>
    <property type="match status" value="1"/>
</dbReference>
<dbReference type="Gene3D" id="1.20.890.10">
    <property type="entry name" value="cAMP-dependent protein kinase regulatory subunit, dimerization-anchoring domain"/>
    <property type="match status" value="1"/>
</dbReference>
<comment type="subcellular location">
    <subcellularLocation>
        <location evidence="1">Cell projection</location>
        <location evidence="1">Cilium</location>
        <location evidence="1">Flagellum</location>
    </subcellularLocation>
</comment>